<evidence type="ECO:0000256" key="1">
    <source>
        <dbReference type="SAM" id="MobiDB-lite"/>
    </source>
</evidence>
<dbReference type="OrthoDB" id="4180700at2"/>
<comment type="caution">
    <text evidence="3">The sequence shown here is derived from an EMBL/GenBank/DDBJ whole genome shotgun (WGS) entry which is preliminary data.</text>
</comment>
<feature type="signal peptide" evidence="2">
    <location>
        <begin position="1"/>
        <end position="24"/>
    </location>
</feature>
<gene>
    <name evidence="3" type="ORF">FHX78_112723</name>
</gene>
<feature type="compositionally biased region" description="Basic and acidic residues" evidence="1">
    <location>
        <begin position="30"/>
        <end position="41"/>
    </location>
</feature>
<evidence type="ECO:0000313" key="4">
    <source>
        <dbReference type="Proteomes" id="UP000316603"/>
    </source>
</evidence>
<feature type="chain" id="PRO_5039015356" description="Lipoprotein" evidence="2">
    <location>
        <begin position="25"/>
        <end position="263"/>
    </location>
</feature>
<name>A0A561TF83_9ACTN</name>
<feature type="region of interest" description="Disordered" evidence="1">
    <location>
        <begin position="27"/>
        <end position="49"/>
    </location>
</feature>
<dbReference type="AlphaFoldDB" id="A0A561TF83"/>
<keyword evidence="2" id="KW-0732">Signal</keyword>
<evidence type="ECO:0000313" key="3">
    <source>
        <dbReference type="EMBL" id="TWF85770.1"/>
    </source>
</evidence>
<evidence type="ECO:0000256" key="2">
    <source>
        <dbReference type="SAM" id="SignalP"/>
    </source>
</evidence>
<protein>
    <recommendedName>
        <fullName evidence="5">Lipoprotein</fullName>
    </recommendedName>
</protein>
<dbReference type="Proteomes" id="UP000316603">
    <property type="component" value="Unassembled WGS sequence"/>
</dbReference>
<dbReference type="PROSITE" id="PS51257">
    <property type="entry name" value="PROKAR_LIPOPROTEIN"/>
    <property type="match status" value="1"/>
</dbReference>
<dbReference type="EMBL" id="VIWV01000001">
    <property type="protein sequence ID" value="TWF85770.1"/>
    <property type="molecule type" value="Genomic_DNA"/>
</dbReference>
<keyword evidence="4" id="KW-1185">Reference proteome</keyword>
<proteinExistence type="predicted"/>
<organism evidence="3 4">
    <name type="scientific">Streptomyces capillispiralis</name>
    <dbReference type="NCBI Taxonomy" id="68182"/>
    <lineage>
        <taxon>Bacteria</taxon>
        <taxon>Bacillati</taxon>
        <taxon>Actinomycetota</taxon>
        <taxon>Actinomycetes</taxon>
        <taxon>Kitasatosporales</taxon>
        <taxon>Streptomycetaceae</taxon>
        <taxon>Streptomyces</taxon>
    </lineage>
</organism>
<reference evidence="3 4" key="1">
    <citation type="submission" date="2019-06" db="EMBL/GenBank/DDBJ databases">
        <title>Sequencing the genomes of 1000 actinobacteria strains.</title>
        <authorList>
            <person name="Klenk H.-P."/>
        </authorList>
    </citation>
    <scope>NUCLEOTIDE SEQUENCE [LARGE SCALE GENOMIC DNA]</scope>
    <source>
        <strain evidence="3 4">DSM 41695</strain>
    </source>
</reference>
<evidence type="ECO:0008006" key="5">
    <source>
        <dbReference type="Google" id="ProtNLM"/>
    </source>
</evidence>
<accession>A0A561TF83</accession>
<sequence length="263" mass="25860">MRTSAVRRTALAASAAALALLATACGGSGDEDKAGDSKGKADSTASASAAPAGKALTAAELEKVALAQADVKSGKVATKVAATDDIAKDQVKTDDAACLPLAHAQAGVAQAEPAATVKRSWTGEPVKPAEGTSPEEALLAGLDVDKMLINLASYEGGGAEEAMKGLTAAAEKCAGGFTATVSGEKAEVVEVATTAAPEGGDEASAITLTVAADENVKAPSKIVVVRKGATLVSFSAVNLAAVATGEDFEVPAEVVDAQVGKLA</sequence>
<dbReference type="RefSeq" id="WP_145867725.1">
    <property type="nucleotide sequence ID" value="NZ_BNCE01000001.1"/>
</dbReference>